<comment type="caution">
    <text evidence="2">The sequence shown here is derived from an EMBL/GenBank/DDBJ whole genome shotgun (WGS) entry which is preliminary data.</text>
</comment>
<evidence type="ECO:0000313" key="2">
    <source>
        <dbReference type="EMBL" id="KAG2598721.1"/>
    </source>
</evidence>
<protein>
    <submittedName>
        <fullName evidence="2">Uncharacterized protein</fullName>
    </submittedName>
</protein>
<feature type="region of interest" description="Disordered" evidence="1">
    <location>
        <begin position="202"/>
        <end position="233"/>
    </location>
</feature>
<gene>
    <name evidence="2" type="ORF">PVAP13_5KG401035</name>
</gene>
<keyword evidence="3" id="KW-1185">Reference proteome</keyword>
<dbReference type="AlphaFoldDB" id="A0A8T0SJJ7"/>
<proteinExistence type="predicted"/>
<accession>A0A8T0SJJ7</accession>
<evidence type="ECO:0000313" key="3">
    <source>
        <dbReference type="Proteomes" id="UP000823388"/>
    </source>
</evidence>
<dbReference type="EMBL" id="CM029045">
    <property type="protein sequence ID" value="KAG2598721.1"/>
    <property type="molecule type" value="Genomic_DNA"/>
</dbReference>
<sequence length="299" mass="32397">MSRPQGSLCNLTPSASAFADTASDRRPTRIRRTRPPDKYPALPVHARAAVPVRLVPRAAKKNVLVFLTRSQLPNDSAAIASSPPTSGARNLGPARHSRSPRALPRGASNGWVRVHPHRERRSAFSAAGHRWPHATPWAPAAAPSPAQVRAAPAATAWLPVAGHYLASRRLPRSPCSTGCVCAAPAAATARLPAVGHYSSSRRLPCSASRPAGRHRELRQAPTAPPPPAREGAKWSWTAGVREELLGATFPWLHLLCGSCRWLQMRLHPWSCFKNIRFGGLRLKPLAEPRKKPSQPGPER</sequence>
<feature type="region of interest" description="Disordered" evidence="1">
    <location>
        <begin position="75"/>
        <end position="115"/>
    </location>
</feature>
<reference evidence="2" key="1">
    <citation type="submission" date="2020-05" db="EMBL/GenBank/DDBJ databases">
        <title>WGS assembly of Panicum virgatum.</title>
        <authorList>
            <person name="Lovell J.T."/>
            <person name="Jenkins J."/>
            <person name="Shu S."/>
            <person name="Juenger T.E."/>
            <person name="Schmutz J."/>
        </authorList>
    </citation>
    <scope>NUCLEOTIDE SEQUENCE</scope>
    <source>
        <strain evidence="2">AP13</strain>
    </source>
</reference>
<evidence type="ECO:0000256" key="1">
    <source>
        <dbReference type="SAM" id="MobiDB-lite"/>
    </source>
</evidence>
<feature type="region of interest" description="Disordered" evidence="1">
    <location>
        <begin position="1"/>
        <end position="40"/>
    </location>
</feature>
<feature type="compositionally biased region" description="Polar residues" evidence="1">
    <location>
        <begin position="1"/>
        <end position="15"/>
    </location>
</feature>
<organism evidence="2 3">
    <name type="scientific">Panicum virgatum</name>
    <name type="common">Blackwell switchgrass</name>
    <dbReference type="NCBI Taxonomy" id="38727"/>
    <lineage>
        <taxon>Eukaryota</taxon>
        <taxon>Viridiplantae</taxon>
        <taxon>Streptophyta</taxon>
        <taxon>Embryophyta</taxon>
        <taxon>Tracheophyta</taxon>
        <taxon>Spermatophyta</taxon>
        <taxon>Magnoliopsida</taxon>
        <taxon>Liliopsida</taxon>
        <taxon>Poales</taxon>
        <taxon>Poaceae</taxon>
        <taxon>PACMAD clade</taxon>
        <taxon>Panicoideae</taxon>
        <taxon>Panicodae</taxon>
        <taxon>Paniceae</taxon>
        <taxon>Panicinae</taxon>
        <taxon>Panicum</taxon>
        <taxon>Panicum sect. Hiantes</taxon>
    </lineage>
</organism>
<name>A0A8T0SJJ7_PANVG</name>
<dbReference type="Proteomes" id="UP000823388">
    <property type="component" value="Chromosome 5K"/>
</dbReference>